<dbReference type="PANTHER" id="PTHR47424">
    <property type="entry name" value="REGULATORY PROTEIN GAL4"/>
    <property type="match status" value="1"/>
</dbReference>
<keyword evidence="5" id="KW-0456">Lyase</keyword>
<dbReference type="OrthoDB" id="5077255at2759"/>
<dbReference type="GO" id="GO:0042597">
    <property type="term" value="C:periplasmic space"/>
    <property type="evidence" value="ECO:0007669"/>
    <property type="project" value="InterPro"/>
</dbReference>
<feature type="compositionally biased region" description="Polar residues" evidence="7">
    <location>
        <begin position="601"/>
        <end position="612"/>
    </location>
</feature>
<feature type="domain" description="Zn(2)-C6 fungal-type" evidence="9">
    <location>
        <begin position="444"/>
        <end position="473"/>
    </location>
</feature>
<dbReference type="InterPro" id="IPR008929">
    <property type="entry name" value="Chondroitin_lyas"/>
</dbReference>
<reference evidence="10" key="1">
    <citation type="journal article" date="2020" name="BMC Genomics">
        <title>Correction to: Identification and distribution of gene clusters required for synthesis of sphingolipid metabolism inhibitors in diverse species of the filamentous fungus Fusarium.</title>
        <authorList>
            <person name="Kim H.S."/>
            <person name="Lohmar J.M."/>
            <person name="Busman M."/>
            <person name="Brown D.W."/>
            <person name="Naumann T.A."/>
            <person name="Divon H.H."/>
            <person name="Lysoe E."/>
            <person name="Uhlig S."/>
            <person name="Proctor R.H."/>
        </authorList>
    </citation>
    <scope>NUCLEOTIDE SEQUENCE</scope>
    <source>
        <strain evidence="10">NRRL 20472</strain>
    </source>
</reference>
<protein>
    <recommendedName>
        <fullName evidence="9">Zn(2)-C6 fungal-type domain-containing protein</fullName>
    </recommendedName>
</protein>
<dbReference type="SUPFAM" id="SSF48230">
    <property type="entry name" value="Chondroitin AC/alginate lyase"/>
    <property type="match status" value="1"/>
</dbReference>
<dbReference type="GO" id="GO:0000981">
    <property type="term" value="F:DNA-binding transcription factor activity, RNA polymerase II-specific"/>
    <property type="evidence" value="ECO:0007669"/>
    <property type="project" value="InterPro"/>
</dbReference>
<dbReference type="SUPFAM" id="SSF57701">
    <property type="entry name" value="Zn2/Cys6 DNA-binding domain"/>
    <property type="match status" value="1"/>
</dbReference>
<evidence type="ECO:0000313" key="11">
    <source>
        <dbReference type="Proteomes" id="UP000622797"/>
    </source>
</evidence>
<sequence length="1088" mass="121370">MRFITTASCLSLGLVSLGTLVQASPTVGDLDLGKPDAFIHPGALHTSKDIERVKAHVKRKEEPWARAFKHLEGSKYAQTAWKPKPHKILVRGENPDYEVNYADAYRDAHAAYQLALRWLISDNTSYADAAVNILNAWGETVTEIAGNPDKYLAAGIYGYQFANAAELIRGYSGWAKEKQKAFGVMLNDVFAPMNRVFLDEHNDQPDFYYANWDLCNIASLMAIGIYNDNKTMYNFAVDYFKYGPPSGVVANGALPFFSIANYTEELTGKTLMQNQESGRDQAHSLMCFGLLGVIGQQGYNQGVDLYSTYENAILNGWEGILEVVSSKARGDIRPGFETIYSHYTEIKKLNASWSKKFRDYVNANLTTNVEGGGGDYSPNSGGFDSLGHGKASIPPGLLVHFRFLVFRTMVPKVNDNMESRGTKRARRSTLADPDKRRGPYASRACIACRRRKGKCDGQDPCEYCENRGQTCVYDGEGAQTARRPERHPVPQEKEPNQGSQSRLESQTPTTVDGASSADVFAPSNGSGPTTHDLSELVVSLRAQLNNVEAMVEAQRNAIGNSEPVAPRDTAPIQPSYPHSELTGFSNSQPQATQDGRDSRATNHSFYSPTSPEYSMNLVQNTLRQLGYLTSLSQHPMLPSVDGSDAASSSTSYWQPAPHYDWHQLLQFRSWLSLQEARNAVFTYWQVLGDFHPFVHHLKIQDQLETWYSYEPSIGDDELDDEDLIILNLVFAIAALAQKDTLLARMPSVLHSSLHHSANAAITSCTTSTKQVTIALLLDDKPYMRAMYMLILVSDRFDEPISLAAKGNSLDDDIMELLVFKTQQWQKKSLGESSLLDMGAVLTGPSVPIPSSYHFLLVFRAATIRSLLFRPYFFPTSDIEKSKLHLRPALQLASDLTDYLSRLDNFTTIYYEQRPYYQHMLASICALMFLMAGYVEEHRSAMLPHLPERYDDNIRDCFKTAAKLTEKYADISESANILWNRIKELCYAMETYGQGHKHEREAFKEPTSSAAPRVMSTSQSATTTTRQLPRSTIEAREEVFANVGNAPCDAELGSFGATLGLDFSMDGDNGLQDAQLRGWLTNSHSFLFQ</sequence>
<dbReference type="CDD" id="cd00067">
    <property type="entry name" value="GAL4"/>
    <property type="match status" value="1"/>
</dbReference>
<dbReference type="Proteomes" id="UP000622797">
    <property type="component" value="Unassembled WGS sequence"/>
</dbReference>
<keyword evidence="3" id="KW-0238">DNA-binding</keyword>
<feature type="compositionally biased region" description="Low complexity" evidence="7">
    <location>
        <begin position="1015"/>
        <end position="1024"/>
    </location>
</feature>
<evidence type="ECO:0000256" key="6">
    <source>
        <dbReference type="ARBA" id="ARBA00023242"/>
    </source>
</evidence>
<evidence type="ECO:0000259" key="9">
    <source>
        <dbReference type="PROSITE" id="PS50048"/>
    </source>
</evidence>
<feature type="region of interest" description="Disordered" evidence="7">
    <location>
        <begin position="558"/>
        <end position="612"/>
    </location>
</feature>
<dbReference type="InterPro" id="IPR008397">
    <property type="entry name" value="Alginate_lyase_dom"/>
</dbReference>
<feature type="chain" id="PRO_5034111743" description="Zn(2)-C6 fungal-type domain-containing protein" evidence="8">
    <location>
        <begin position="24"/>
        <end position="1088"/>
    </location>
</feature>
<reference evidence="10" key="2">
    <citation type="submission" date="2020-05" db="EMBL/GenBank/DDBJ databases">
        <authorList>
            <person name="Kim H.-S."/>
            <person name="Proctor R.H."/>
            <person name="Brown D.W."/>
        </authorList>
    </citation>
    <scope>NUCLEOTIDE SEQUENCE</scope>
    <source>
        <strain evidence="10">NRRL 20472</strain>
    </source>
</reference>
<evidence type="ECO:0000256" key="5">
    <source>
        <dbReference type="ARBA" id="ARBA00023239"/>
    </source>
</evidence>
<feature type="compositionally biased region" description="Polar residues" evidence="7">
    <location>
        <begin position="496"/>
        <end position="513"/>
    </location>
</feature>
<proteinExistence type="predicted"/>
<dbReference type="Pfam" id="PF05426">
    <property type="entry name" value="Alginate_lyase"/>
    <property type="match status" value="1"/>
</dbReference>
<dbReference type="SMART" id="SM00066">
    <property type="entry name" value="GAL4"/>
    <property type="match status" value="1"/>
</dbReference>
<feature type="compositionally biased region" description="Basic and acidic residues" evidence="7">
    <location>
        <begin position="482"/>
        <end position="495"/>
    </location>
</feature>
<keyword evidence="6" id="KW-0539">Nucleus</keyword>
<dbReference type="PROSITE" id="PS00463">
    <property type="entry name" value="ZN2_CY6_FUNGAL_1"/>
    <property type="match status" value="1"/>
</dbReference>
<dbReference type="GO" id="GO:0005634">
    <property type="term" value="C:nucleus"/>
    <property type="evidence" value="ECO:0007669"/>
    <property type="project" value="TreeGrafter"/>
</dbReference>
<gene>
    <name evidence="10" type="ORF">FSARC_14048</name>
</gene>
<feature type="compositionally biased region" description="Polar residues" evidence="7">
    <location>
        <begin position="582"/>
        <end position="593"/>
    </location>
</feature>
<feature type="region of interest" description="Disordered" evidence="7">
    <location>
        <begin position="1003"/>
        <end position="1028"/>
    </location>
</feature>
<evidence type="ECO:0000256" key="3">
    <source>
        <dbReference type="ARBA" id="ARBA00023125"/>
    </source>
</evidence>
<dbReference type="PROSITE" id="PS50048">
    <property type="entry name" value="ZN2_CY6_FUNGAL_2"/>
    <property type="match status" value="1"/>
</dbReference>
<dbReference type="Pfam" id="PF00172">
    <property type="entry name" value="Zn_clus"/>
    <property type="match status" value="1"/>
</dbReference>
<evidence type="ECO:0000256" key="7">
    <source>
        <dbReference type="SAM" id="MobiDB-lite"/>
    </source>
</evidence>
<dbReference type="InterPro" id="IPR001138">
    <property type="entry name" value="Zn2Cys6_DnaBD"/>
</dbReference>
<keyword evidence="4" id="KW-0804">Transcription</keyword>
<dbReference type="EMBL" id="JABEXW010001125">
    <property type="protein sequence ID" value="KAF4947100.1"/>
    <property type="molecule type" value="Genomic_DNA"/>
</dbReference>
<comment type="caution">
    <text evidence="10">The sequence shown here is derived from an EMBL/GenBank/DDBJ whole genome shotgun (WGS) entry which is preliminary data.</text>
</comment>
<feature type="region of interest" description="Disordered" evidence="7">
    <location>
        <begin position="477"/>
        <end position="531"/>
    </location>
</feature>
<evidence type="ECO:0000256" key="1">
    <source>
        <dbReference type="ARBA" id="ARBA00022729"/>
    </source>
</evidence>
<accession>A0A8H4SWR0</accession>
<dbReference type="PANTHER" id="PTHR47424:SF3">
    <property type="entry name" value="REGULATORY PROTEIN GAL4"/>
    <property type="match status" value="1"/>
</dbReference>
<keyword evidence="11" id="KW-1185">Reference proteome</keyword>
<feature type="signal peptide" evidence="8">
    <location>
        <begin position="1"/>
        <end position="23"/>
    </location>
</feature>
<dbReference type="GO" id="GO:0008270">
    <property type="term" value="F:zinc ion binding"/>
    <property type="evidence" value="ECO:0007669"/>
    <property type="project" value="InterPro"/>
</dbReference>
<dbReference type="InterPro" id="IPR051127">
    <property type="entry name" value="Fungal_SecMet_Regulators"/>
</dbReference>
<evidence type="ECO:0000256" key="4">
    <source>
        <dbReference type="ARBA" id="ARBA00023163"/>
    </source>
</evidence>
<dbReference type="AlphaFoldDB" id="A0A8H4SWR0"/>
<dbReference type="Gene3D" id="1.50.10.100">
    <property type="entry name" value="Chondroitin AC/alginate lyase"/>
    <property type="match status" value="1"/>
</dbReference>
<dbReference type="GO" id="GO:0000435">
    <property type="term" value="P:positive regulation of transcription from RNA polymerase II promoter by galactose"/>
    <property type="evidence" value="ECO:0007669"/>
    <property type="project" value="TreeGrafter"/>
</dbReference>
<dbReference type="GO" id="GO:0000978">
    <property type="term" value="F:RNA polymerase II cis-regulatory region sequence-specific DNA binding"/>
    <property type="evidence" value="ECO:0007669"/>
    <property type="project" value="TreeGrafter"/>
</dbReference>
<dbReference type="InterPro" id="IPR036864">
    <property type="entry name" value="Zn2-C6_fun-type_DNA-bd_sf"/>
</dbReference>
<dbReference type="GO" id="GO:0016829">
    <property type="term" value="F:lyase activity"/>
    <property type="evidence" value="ECO:0007669"/>
    <property type="project" value="UniProtKB-KW"/>
</dbReference>
<dbReference type="Gene3D" id="4.10.240.10">
    <property type="entry name" value="Zn(2)-C6 fungal-type DNA-binding domain"/>
    <property type="match status" value="1"/>
</dbReference>
<keyword evidence="2" id="KW-0805">Transcription regulation</keyword>
<evidence type="ECO:0000256" key="2">
    <source>
        <dbReference type="ARBA" id="ARBA00023015"/>
    </source>
</evidence>
<evidence type="ECO:0000313" key="10">
    <source>
        <dbReference type="EMBL" id="KAF4947100.1"/>
    </source>
</evidence>
<evidence type="ECO:0000256" key="8">
    <source>
        <dbReference type="SAM" id="SignalP"/>
    </source>
</evidence>
<name>A0A8H4SWR0_9HYPO</name>
<organism evidence="10 11">
    <name type="scientific">Fusarium sarcochroum</name>
    <dbReference type="NCBI Taxonomy" id="1208366"/>
    <lineage>
        <taxon>Eukaryota</taxon>
        <taxon>Fungi</taxon>
        <taxon>Dikarya</taxon>
        <taxon>Ascomycota</taxon>
        <taxon>Pezizomycotina</taxon>
        <taxon>Sordariomycetes</taxon>
        <taxon>Hypocreomycetidae</taxon>
        <taxon>Hypocreales</taxon>
        <taxon>Nectriaceae</taxon>
        <taxon>Fusarium</taxon>
        <taxon>Fusarium lateritium species complex</taxon>
    </lineage>
</organism>
<feature type="region of interest" description="Disordered" evidence="7">
    <location>
        <begin position="417"/>
        <end position="438"/>
    </location>
</feature>
<keyword evidence="1 8" id="KW-0732">Signal</keyword>